<sequence length="343" mass="39696">MLDISRLRILHVTNYSLTPKVPGYYGIPYKITNGFTRLGHNVLPFGDRDLARLLNIFKSRKFGIPQLNKKLLEVAEKFEPDMIVFGHADMITRKTLEKIKEKLPSVKIAQWNVDPLFSSDNVGRIKSKIDLVDATFCSTDGPLLAKLSEGKYRAYFMPNPVDMSIERHQNFKCSREELAFDFGMAIGTPNEVRNICGEDYIVQDLLDDIAKSSSRIRTSFPGYTSPRITCEEYDHYLSKTSMSLNFSRRNDAYRYSSDRISQTVGNGILTFVDRATGLNDDFQEDQMAFFSDKDELIAKISHFIDNDQERQNIAERSWREYHRKFNEKNVADDIIKKTYNEHY</sequence>
<protein>
    <recommendedName>
        <fullName evidence="1">Spore protein YkvP/CgeB glycosyl transferase-like domain-containing protein</fullName>
    </recommendedName>
</protein>
<organism evidence="2 3">
    <name type="scientific">Thalassospira xiamenensis M-5 = DSM 17429</name>
    <dbReference type="NCBI Taxonomy" id="1123366"/>
    <lineage>
        <taxon>Bacteria</taxon>
        <taxon>Pseudomonadati</taxon>
        <taxon>Pseudomonadota</taxon>
        <taxon>Alphaproteobacteria</taxon>
        <taxon>Rhodospirillales</taxon>
        <taxon>Thalassospiraceae</taxon>
        <taxon>Thalassospira</taxon>
    </lineage>
</organism>
<dbReference type="AlphaFoldDB" id="A0AB72UB99"/>
<dbReference type="KEGG" id="txi:TH3_06570"/>
<dbReference type="InterPro" id="IPR055259">
    <property type="entry name" value="YkvP/CgeB_Glyco_trans-like"/>
</dbReference>
<gene>
    <name evidence="2" type="ORF">TH3_06570</name>
</gene>
<proteinExistence type="predicted"/>
<reference evidence="2 3" key="1">
    <citation type="journal article" date="2012" name="J. Bacteriol.">
        <title>Genome sequence of Thalassospira xiamenensis type strain M-5.</title>
        <authorList>
            <person name="Lai Q."/>
            <person name="Shao Z."/>
        </authorList>
    </citation>
    <scope>NUCLEOTIDE SEQUENCE [LARGE SCALE GENOMIC DNA]</scope>
    <source>
        <strain evidence="2 3">M-5</strain>
    </source>
</reference>
<name>A0AB72UB99_9PROT</name>
<evidence type="ECO:0000313" key="3">
    <source>
        <dbReference type="Proteomes" id="UP000007127"/>
    </source>
</evidence>
<dbReference type="RefSeq" id="WP_007090868.1">
    <property type="nucleotide sequence ID" value="NZ_CP004388.1"/>
</dbReference>
<dbReference type="GeneID" id="31926999"/>
<feature type="domain" description="Spore protein YkvP/CgeB glycosyl transferase-like" evidence="1">
    <location>
        <begin position="225"/>
        <end position="335"/>
    </location>
</feature>
<evidence type="ECO:0000313" key="2">
    <source>
        <dbReference type="EMBL" id="AJD51434.1"/>
    </source>
</evidence>
<dbReference type="Proteomes" id="UP000007127">
    <property type="component" value="Chromosome"/>
</dbReference>
<evidence type="ECO:0000259" key="1">
    <source>
        <dbReference type="Pfam" id="PF13524"/>
    </source>
</evidence>
<dbReference type="Pfam" id="PF13524">
    <property type="entry name" value="Glyco_trans_1_2"/>
    <property type="match status" value="1"/>
</dbReference>
<dbReference type="EMBL" id="CP004388">
    <property type="protein sequence ID" value="AJD51434.1"/>
    <property type="molecule type" value="Genomic_DNA"/>
</dbReference>
<accession>A0AB72UB99</accession>